<evidence type="ECO:0008006" key="4">
    <source>
        <dbReference type="Google" id="ProtNLM"/>
    </source>
</evidence>
<dbReference type="EMBL" id="JAYRBN010000008">
    <property type="protein sequence ID" value="KAL2751009.1"/>
    <property type="molecule type" value="Genomic_DNA"/>
</dbReference>
<dbReference type="AlphaFoldDB" id="A0ABD2D245"/>
<sequence>MVIVIVVVDDDNDDDGDGDGDADVCWIVIYLKIWGKKKKKKGGLTFGHGGPRDSGAGEL</sequence>
<reference evidence="2 3" key="1">
    <citation type="journal article" date="2024" name="Ann. Entomol. Soc. Am.">
        <title>Genomic analyses of the southern and eastern yellowjacket wasps (Hymenoptera: Vespidae) reveal evolutionary signatures of social life.</title>
        <authorList>
            <person name="Catto M.A."/>
            <person name="Caine P.B."/>
            <person name="Orr S.E."/>
            <person name="Hunt B.G."/>
            <person name="Goodisman M.A.D."/>
        </authorList>
    </citation>
    <scope>NUCLEOTIDE SEQUENCE [LARGE SCALE GENOMIC DNA]</scope>
    <source>
        <strain evidence="2">232</strain>
        <tissue evidence="2">Head and thorax</tissue>
    </source>
</reference>
<organism evidence="2 3">
    <name type="scientific">Vespula maculifrons</name>
    <name type="common">Eastern yellow jacket</name>
    <name type="synonym">Wasp</name>
    <dbReference type="NCBI Taxonomy" id="7453"/>
    <lineage>
        <taxon>Eukaryota</taxon>
        <taxon>Metazoa</taxon>
        <taxon>Ecdysozoa</taxon>
        <taxon>Arthropoda</taxon>
        <taxon>Hexapoda</taxon>
        <taxon>Insecta</taxon>
        <taxon>Pterygota</taxon>
        <taxon>Neoptera</taxon>
        <taxon>Endopterygota</taxon>
        <taxon>Hymenoptera</taxon>
        <taxon>Apocrita</taxon>
        <taxon>Aculeata</taxon>
        <taxon>Vespoidea</taxon>
        <taxon>Vespidae</taxon>
        <taxon>Vespinae</taxon>
        <taxon>Vespula</taxon>
    </lineage>
</organism>
<accession>A0ABD2D245</accession>
<proteinExistence type="predicted"/>
<comment type="caution">
    <text evidence="2">The sequence shown here is derived from an EMBL/GenBank/DDBJ whole genome shotgun (WGS) entry which is preliminary data.</text>
</comment>
<feature type="region of interest" description="Disordered" evidence="1">
    <location>
        <begin position="38"/>
        <end position="59"/>
    </location>
</feature>
<protein>
    <recommendedName>
        <fullName evidence="4">Transmembrane protein</fullName>
    </recommendedName>
</protein>
<dbReference type="Proteomes" id="UP001607303">
    <property type="component" value="Unassembled WGS sequence"/>
</dbReference>
<gene>
    <name evidence="2" type="ORF">V1477_001112</name>
</gene>
<evidence type="ECO:0000256" key="1">
    <source>
        <dbReference type="SAM" id="MobiDB-lite"/>
    </source>
</evidence>
<keyword evidence="3" id="KW-1185">Reference proteome</keyword>
<evidence type="ECO:0000313" key="2">
    <source>
        <dbReference type="EMBL" id="KAL2751009.1"/>
    </source>
</evidence>
<name>A0ABD2D245_VESMC</name>
<evidence type="ECO:0000313" key="3">
    <source>
        <dbReference type="Proteomes" id="UP001607303"/>
    </source>
</evidence>